<dbReference type="AlphaFoldDB" id="A0A1S7LFI0"/>
<gene>
    <name evidence="1" type="ORF">MAGMO_1084</name>
</gene>
<sequence>MSSTAKLEAFEKESGHAAVARKGTFRKSHFIRSGKVGEGNEFFTDKQKNFIEHHLVEEGVSLDGSLLE</sequence>
<protein>
    <submittedName>
        <fullName evidence="1">Uncharacterized protein</fullName>
    </submittedName>
</protein>
<evidence type="ECO:0000313" key="1">
    <source>
        <dbReference type="EMBL" id="CRH05278.1"/>
    </source>
</evidence>
<name>A0A1S7LFI0_MAGMO</name>
<accession>A0A1S7LFI0</accession>
<dbReference type="EMBL" id="LO017727">
    <property type="protein sequence ID" value="CRH05278.1"/>
    <property type="molecule type" value="Genomic_DNA"/>
</dbReference>
<organism evidence="1">
    <name type="scientific">Magnetococcus massalia (strain MO-1)</name>
    <dbReference type="NCBI Taxonomy" id="451514"/>
    <lineage>
        <taxon>Bacteria</taxon>
        <taxon>Pseudomonadati</taxon>
        <taxon>Pseudomonadota</taxon>
        <taxon>Magnetococcia</taxon>
        <taxon>Magnetococcales</taxon>
        <taxon>Magnetococcaceae</taxon>
        <taxon>Magnetococcus</taxon>
    </lineage>
</organism>
<reference evidence="1" key="1">
    <citation type="submission" date="2015-04" db="EMBL/GenBank/DDBJ databases">
        <authorList>
            <person name="Syromyatnikov M.Y."/>
            <person name="Popov V.N."/>
        </authorList>
    </citation>
    <scope>NUCLEOTIDE SEQUENCE</scope>
    <source>
        <strain evidence="1">MO-1</strain>
    </source>
</reference>
<proteinExistence type="predicted"/>